<feature type="domain" description="Reverse transcriptase" evidence="1">
    <location>
        <begin position="1"/>
        <end position="271"/>
    </location>
</feature>
<sequence>MKRKGNIYEKITDLNNIETAIYRASKGKGNRKSVEKILDSPTYYAMQVQQALINKTYVPNKYVEMKIRDGANKKERIIYKPRFYPDQVIHWALMLQLEPIIMKGMYEFCCASIKGRGIMRGMRHIKKILVQDRKHTKYCLKLDVKKFYPSIDKQILKNKFRRVLKDKDTLNLIDLIIDSSESGIPIGNFTSQWFANFYLQDLDHFIKEQLKVKYYVRYMDDMVLFSNNKKELRKIKIEIDNFLSKEKLTIKENWQLFKTESRPLDFLGYRFYRGYTTLRRSNFLRIKRRAKKMAKKDHITYHDAAAMLSYSGWLKHCDSYNYQQKYIKPYVNYKLCKEVIRNESKKSRKHNKT</sequence>
<dbReference type="InterPro" id="IPR051083">
    <property type="entry name" value="GrpII_Intron_Splice-Mob/Def"/>
</dbReference>
<dbReference type="InterPro" id="IPR043502">
    <property type="entry name" value="DNA/RNA_pol_sf"/>
</dbReference>
<protein>
    <recommendedName>
        <fullName evidence="1">Reverse transcriptase domain-containing protein</fullName>
    </recommendedName>
</protein>
<accession>A0A8S5MG52</accession>
<name>A0A8S5MG52_9CAUD</name>
<reference evidence="2" key="1">
    <citation type="journal article" date="2021" name="Proc. Natl. Acad. Sci. U.S.A.">
        <title>A Catalog of Tens of Thousands of Viruses from Human Metagenomes Reveals Hidden Associations with Chronic Diseases.</title>
        <authorList>
            <person name="Tisza M.J."/>
            <person name="Buck C.B."/>
        </authorList>
    </citation>
    <scope>NUCLEOTIDE SEQUENCE</scope>
    <source>
        <strain evidence="2">CtCVD13</strain>
    </source>
</reference>
<evidence type="ECO:0000313" key="2">
    <source>
        <dbReference type="EMBL" id="DAD81047.1"/>
    </source>
</evidence>
<dbReference type="PANTHER" id="PTHR34047:SF8">
    <property type="entry name" value="PROTEIN YKFC"/>
    <property type="match status" value="1"/>
</dbReference>
<dbReference type="PANTHER" id="PTHR34047">
    <property type="entry name" value="NUCLEAR INTRON MATURASE 1, MITOCHONDRIAL-RELATED"/>
    <property type="match status" value="1"/>
</dbReference>
<evidence type="ECO:0000259" key="1">
    <source>
        <dbReference type="PROSITE" id="PS50878"/>
    </source>
</evidence>
<dbReference type="CDD" id="cd01646">
    <property type="entry name" value="RT_Bac_retron_I"/>
    <property type="match status" value="1"/>
</dbReference>
<dbReference type="InterPro" id="IPR000477">
    <property type="entry name" value="RT_dom"/>
</dbReference>
<dbReference type="Pfam" id="PF00078">
    <property type="entry name" value="RVT_1"/>
    <property type="match status" value="1"/>
</dbReference>
<organism evidence="2">
    <name type="scientific">Siphoviridae sp. ctCVD13</name>
    <dbReference type="NCBI Taxonomy" id="2826194"/>
    <lineage>
        <taxon>Viruses</taxon>
        <taxon>Duplodnaviria</taxon>
        <taxon>Heunggongvirae</taxon>
        <taxon>Uroviricota</taxon>
        <taxon>Caudoviricetes</taxon>
    </lineage>
</organism>
<dbReference type="Gene3D" id="3.30.70.270">
    <property type="match status" value="1"/>
</dbReference>
<dbReference type="InterPro" id="IPR043128">
    <property type="entry name" value="Rev_trsase/Diguanyl_cyclase"/>
</dbReference>
<dbReference type="SUPFAM" id="SSF56672">
    <property type="entry name" value="DNA/RNA polymerases"/>
    <property type="match status" value="1"/>
</dbReference>
<dbReference type="PROSITE" id="PS50878">
    <property type="entry name" value="RT_POL"/>
    <property type="match status" value="1"/>
</dbReference>
<proteinExistence type="predicted"/>
<dbReference type="EMBL" id="BK014894">
    <property type="protein sequence ID" value="DAD81047.1"/>
    <property type="molecule type" value="Genomic_DNA"/>
</dbReference>